<dbReference type="InterPro" id="IPR038606">
    <property type="entry name" value="To_sf"/>
</dbReference>
<gene>
    <name evidence="3" type="primary">LOC108018382</name>
</gene>
<dbReference type="GO" id="GO:0005615">
    <property type="term" value="C:extracellular space"/>
    <property type="evidence" value="ECO:0007669"/>
    <property type="project" value="TreeGrafter"/>
</dbReference>
<keyword evidence="2" id="KW-1185">Reference proteome</keyword>
<dbReference type="Pfam" id="PF06585">
    <property type="entry name" value="JHBP"/>
    <property type="match status" value="1"/>
</dbReference>
<dbReference type="PANTHER" id="PTHR11008:SF32">
    <property type="entry name" value="CIRCADIAN CLOCK-CONTROLLED PROTEIN DAYWAKE-RELATED"/>
    <property type="match status" value="1"/>
</dbReference>
<dbReference type="Proteomes" id="UP001652628">
    <property type="component" value="Chromosome 3"/>
</dbReference>
<dbReference type="RefSeq" id="XP_016941417.4">
    <property type="nucleotide sequence ID" value="XM_017085928.4"/>
</dbReference>
<accession>A0AB39ZRF3</accession>
<dbReference type="PANTHER" id="PTHR11008">
    <property type="entry name" value="PROTEIN TAKEOUT-LIKE PROTEIN"/>
    <property type="match status" value="1"/>
</dbReference>
<proteinExistence type="predicted"/>
<name>A0AB39ZRF3_DROSZ</name>
<protein>
    <submittedName>
        <fullName evidence="3">Protein takeout</fullName>
    </submittedName>
</protein>
<dbReference type="Gene3D" id="3.15.10.30">
    <property type="entry name" value="Haemolymph juvenile hormone binding protein"/>
    <property type="match status" value="1"/>
</dbReference>
<reference evidence="3" key="1">
    <citation type="submission" date="2025-08" db="UniProtKB">
        <authorList>
            <consortium name="RefSeq"/>
        </authorList>
    </citation>
    <scope>IDENTIFICATION</scope>
</reference>
<dbReference type="SMART" id="SM00700">
    <property type="entry name" value="JHBP"/>
    <property type="match status" value="1"/>
</dbReference>
<dbReference type="InterPro" id="IPR010562">
    <property type="entry name" value="Haemolymph_juvenile_hormone-bd"/>
</dbReference>
<feature type="signal peptide" evidence="1">
    <location>
        <begin position="1"/>
        <end position="17"/>
    </location>
</feature>
<evidence type="ECO:0000313" key="3">
    <source>
        <dbReference type="RefSeq" id="XP_016941417.4"/>
    </source>
</evidence>
<evidence type="ECO:0000256" key="1">
    <source>
        <dbReference type="SAM" id="SignalP"/>
    </source>
</evidence>
<dbReference type="GeneID" id="108018382"/>
<evidence type="ECO:0000313" key="2">
    <source>
        <dbReference type="Proteomes" id="UP001652628"/>
    </source>
</evidence>
<keyword evidence="1" id="KW-0732">Signal</keyword>
<organism evidence="2 3">
    <name type="scientific">Drosophila suzukii</name>
    <name type="common">Spotted-wing drosophila fruit fly</name>
    <dbReference type="NCBI Taxonomy" id="28584"/>
    <lineage>
        <taxon>Eukaryota</taxon>
        <taxon>Metazoa</taxon>
        <taxon>Ecdysozoa</taxon>
        <taxon>Arthropoda</taxon>
        <taxon>Hexapoda</taxon>
        <taxon>Insecta</taxon>
        <taxon>Pterygota</taxon>
        <taxon>Neoptera</taxon>
        <taxon>Endopterygota</taxon>
        <taxon>Diptera</taxon>
        <taxon>Brachycera</taxon>
        <taxon>Muscomorpha</taxon>
        <taxon>Ephydroidea</taxon>
        <taxon>Drosophilidae</taxon>
        <taxon>Drosophila</taxon>
        <taxon>Sophophora</taxon>
    </lineage>
</organism>
<dbReference type="AlphaFoldDB" id="A0AB39ZRF3"/>
<feature type="chain" id="PRO_5047119130" evidence="1">
    <location>
        <begin position="18"/>
        <end position="244"/>
    </location>
</feature>
<sequence>MQLSLIYLVLVAHLVASTQLPSDVEKCRYHDDNCILRSGNWVIQRYGKTGVAQMNIEPVDAIKVPPYELQKGNRDQPFWHDWKVIDQWVYGFENTTLTKIQGFDRDPRRSQVEIHGRVPSVSSTARFQFNSKFLTLKLNATGGGKTDFQNFRFIAKFSLTVDNKGYAKIYKLSLSLGLDRWIQMLDDLFVGNTDLSVIANEWINVNWHEYWVDIEPDITEFTRRFLIKKLNRVFSTVLYKDFFL</sequence>